<feature type="transmembrane region" description="Helical" evidence="11">
    <location>
        <begin position="166"/>
        <end position="186"/>
    </location>
</feature>
<dbReference type="Pfam" id="PF02687">
    <property type="entry name" value="FtsX"/>
    <property type="match status" value="1"/>
</dbReference>
<gene>
    <name evidence="14" type="ordered locus">Amico_1458</name>
</gene>
<dbReference type="InterPro" id="IPR040690">
    <property type="entry name" value="FtsX_ECD"/>
</dbReference>
<protein>
    <recommendedName>
        <fullName evidence="3 10">Cell division protein FtsX</fullName>
    </recommendedName>
</protein>
<keyword evidence="15" id="KW-1185">Reference proteome</keyword>
<keyword evidence="5 10" id="KW-0132">Cell division</keyword>
<feature type="transmembrane region" description="Helical" evidence="11">
    <location>
        <begin position="214"/>
        <end position="238"/>
    </location>
</feature>
<comment type="subcellular location">
    <subcellularLocation>
        <location evidence="1">Cell membrane</location>
        <topology evidence="1">Multi-pass membrane protein</topology>
    </subcellularLocation>
</comment>
<dbReference type="Pfam" id="PF18075">
    <property type="entry name" value="FtsX_ECD"/>
    <property type="match status" value="1"/>
</dbReference>
<proteinExistence type="inferred from homology"/>
<evidence type="ECO:0000256" key="5">
    <source>
        <dbReference type="ARBA" id="ARBA00022618"/>
    </source>
</evidence>
<feature type="transmembrane region" description="Helical" evidence="11">
    <location>
        <begin position="259"/>
        <end position="283"/>
    </location>
</feature>
<dbReference type="GO" id="GO:0051301">
    <property type="term" value="P:cell division"/>
    <property type="evidence" value="ECO:0007669"/>
    <property type="project" value="UniProtKB-KW"/>
</dbReference>
<dbReference type="PANTHER" id="PTHR47755:SF1">
    <property type="entry name" value="CELL DIVISION PROTEIN FTSX"/>
    <property type="match status" value="1"/>
</dbReference>
<dbReference type="PIRSF" id="PIRSF003097">
    <property type="entry name" value="FtsX"/>
    <property type="match status" value="1"/>
</dbReference>
<name>D5EG93_AMICL</name>
<accession>D5EG93</accession>
<dbReference type="STRING" id="572547.Amico_1458"/>
<reference evidence="14 15" key="1">
    <citation type="journal article" date="2010" name="Stand. Genomic Sci.">
        <title>Complete genome sequence of Aminobacterium colombiense type strain (ALA-1).</title>
        <authorList>
            <person name="Chertkov O."/>
            <person name="Sikorski J."/>
            <person name="Brambilla E."/>
            <person name="Lapidus A."/>
            <person name="Copeland A."/>
            <person name="Glavina Del Rio T."/>
            <person name="Nolan M."/>
            <person name="Lucas S."/>
            <person name="Tice H."/>
            <person name="Cheng J.F."/>
            <person name="Han C."/>
            <person name="Detter J.C."/>
            <person name="Bruce D."/>
            <person name="Tapia R."/>
            <person name="Goodwin L."/>
            <person name="Pitluck S."/>
            <person name="Liolios K."/>
            <person name="Ivanova N."/>
            <person name="Mavromatis K."/>
            <person name="Ovchinnikova G."/>
            <person name="Pati A."/>
            <person name="Chen A."/>
            <person name="Palaniappan K."/>
            <person name="Land M."/>
            <person name="Hauser L."/>
            <person name="Chang Y.J."/>
            <person name="Jeffries C.D."/>
            <person name="Spring S."/>
            <person name="Rohde M."/>
            <person name="Goker M."/>
            <person name="Bristow J."/>
            <person name="Eisen J.A."/>
            <person name="Markowitz V."/>
            <person name="Hugenholtz P."/>
            <person name="Kyrpides N.C."/>
            <person name="Klenk H.P."/>
        </authorList>
    </citation>
    <scope>NUCLEOTIDE SEQUENCE [LARGE SCALE GENOMIC DNA]</scope>
    <source>
        <strain evidence="15">DSM 12261 / ALA-1</strain>
    </source>
</reference>
<evidence type="ECO:0000256" key="6">
    <source>
        <dbReference type="ARBA" id="ARBA00022692"/>
    </source>
</evidence>
<keyword evidence="7 11" id="KW-1133">Transmembrane helix</keyword>
<dbReference type="Proteomes" id="UP000002366">
    <property type="component" value="Chromosome"/>
</dbReference>
<evidence type="ECO:0000256" key="9">
    <source>
        <dbReference type="ARBA" id="ARBA00023306"/>
    </source>
</evidence>
<dbReference type="eggNOG" id="COG2177">
    <property type="taxonomic scope" value="Bacteria"/>
</dbReference>
<sequence length="294" mass="32402">MASFRYALRDTFRLVFRHWGLSILTLITAGAVIYLLGMSALFSLNVRSMVSKVESELVVQVYFKEGGQIQKTAEQIKTIPYVTYAKAVSPEEALERLRAKLGTKARAVTLLGENPLPWSVEVKVKRAGDVAPLVRKLTAMPEVDELVYAGKLAEKLSRISLMVSKISVVVLSLALIISALVVYNTIRISLYSRKEEIQVMVLVGATKTYISLPFVLQGMILGSLGALLAALAVAGSYSTAREAIWTTLPFVQLIAQPEFLLKFYLLLLGIGTTLGWVCSWFAVSRFVRVAEKPL</sequence>
<evidence type="ECO:0000313" key="15">
    <source>
        <dbReference type="Proteomes" id="UP000002366"/>
    </source>
</evidence>
<dbReference type="InterPro" id="IPR003838">
    <property type="entry name" value="ABC3_permease_C"/>
</dbReference>
<evidence type="ECO:0000256" key="10">
    <source>
        <dbReference type="PIRNR" id="PIRNR003097"/>
    </source>
</evidence>
<dbReference type="KEGG" id="aco:Amico_1458"/>
<evidence type="ECO:0000256" key="4">
    <source>
        <dbReference type="ARBA" id="ARBA00022475"/>
    </source>
</evidence>
<feature type="domain" description="ABC3 transporter permease C-terminal" evidence="12">
    <location>
        <begin position="169"/>
        <end position="288"/>
    </location>
</feature>
<feature type="domain" description="FtsX extracellular" evidence="13">
    <location>
        <begin position="59"/>
        <end position="145"/>
    </location>
</feature>
<keyword evidence="9 10" id="KW-0131">Cell cycle</keyword>
<evidence type="ECO:0000256" key="1">
    <source>
        <dbReference type="ARBA" id="ARBA00004651"/>
    </source>
</evidence>
<evidence type="ECO:0000256" key="11">
    <source>
        <dbReference type="SAM" id="Phobius"/>
    </source>
</evidence>
<dbReference type="HOGENOM" id="CLU_073546_2_1_0"/>
<dbReference type="AlphaFoldDB" id="D5EG93"/>
<evidence type="ECO:0000259" key="13">
    <source>
        <dbReference type="Pfam" id="PF18075"/>
    </source>
</evidence>
<dbReference type="RefSeq" id="WP_013048838.1">
    <property type="nucleotide sequence ID" value="NC_014011.1"/>
</dbReference>
<comment type="similarity">
    <text evidence="2 10">Belongs to the ABC-4 integral membrane protein family. FtsX subfamily.</text>
</comment>
<organism evidence="14 15">
    <name type="scientific">Aminobacterium colombiense (strain DSM 12261 / ALA-1)</name>
    <dbReference type="NCBI Taxonomy" id="572547"/>
    <lineage>
        <taxon>Bacteria</taxon>
        <taxon>Thermotogati</taxon>
        <taxon>Synergistota</taxon>
        <taxon>Synergistia</taxon>
        <taxon>Synergistales</taxon>
        <taxon>Aminobacteriaceae</taxon>
        <taxon>Aminobacterium</taxon>
    </lineage>
</organism>
<evidence type="ECO:0000259" key="12">
    <source>
        <dbReference type="Pfam" id="PF02687"/>
    </source>
</evidence>
<keyword evidence="8 10" id="KW-0472">Membrane</keyword>
<dbReference type="GO" id="GO:0005886">
    <property type="term" value="C:plasma membrane"/>
    <property type="evidence" value="ECO:0007669"/>
    <property type="project" value="UniProtKB-SubCell"/>
</dbReference>
<evidence type="ECO:0000313" key="14">
    <source>
        <dbReference type="EMBL" id="ADE57575.1"/>
    </source>
</evidence>
<dbReference type="PANTHER" id="PTHR47755">
    <property type="entry name" value="CELL DIVISION PROTEIN FTSX"/>
    <property type="match status" value="1"/>
</dbReference>
<evidence type="ECO:0000256" key="8">
    <source>
        <dbReference type="ARBA" id="ARBA00023136"/>
    </source>
</evidence>
<evidence type="ECO:0000256" key="7">
    <source>
        <dbReference type="ARBA" id="ARBA00022989"/>
    </source>
</evidence>
<feature type="transmembrane region" description="Helical" evidence="11">
    <location>
        <begin position="20"/>
        <end position="42"/>
    </location>
</feature>
<dbReference type="EMBL" id="CP001997">
    <property type="protein sequence ID" value="ADE57575.1"/>
    <property type="molecule type" value="Genomic_DNA"/>
</dbReference>
<evidence type="ECO:0000256" key="2">
    <source>
        <dbReference type="ARBA" id="ARBA00007379"/>
    </source>
</evidence>
<dbReference type="Gene3D" id="3.30.70.3040">
    <property type="match status" value="1"/>
</dbReference>
<keyword evidence="4 10" id="KW-1003">Cell membrane</keyword>
<dbReference type="InterPro" id="IPR004513">
    <property type="entry name" value="FtsX"/>
</dbReference>
<dbReference type="OrthoDB" id="9812531at2"/>
<keyword evidence="6 11" id="KW-0812">Transmembrane</keyword>
<evidence type="ECO:0000256" key="3">
    <source>
        <dbReference type="ARBA" id="ARBA00021907"/>
    </source>
</evidence>